<proteinExistence type="predicted"/>
<dbReference type="SMART" id="SM00513">
    <property type="entry name" value="SAP"/>
    <property type="match status" value="1"/>
</dbReference>
<gene>
    <name evidence="2" type="ORF">GLW04_00095</name>
</gene>
<protein>
    <recommendedName>
        <fullName evidence="1">SAP domain-containing protein</fullName>
    </recommendedName>
</protein>
<sequence>MGLFDLLKKALKGTTPPKPIEGSETSLRAEPAYAVRKSYNSETNQYDNEKCQNEPVPTKELSKKNQIFESHVDRNLKGIELERDGNVDAAISLYELNIAERFEGNHPYDSLANLYRERKQYDEEMRVLLQAVDVFGELEVSSPRQDVSPKLQRFRERLEQTKDRKELSAIKLSNGLLSGEVILIDWISGKHRNVFFPRYYSETYGIDAERSLEKLFKEGYVTEGSPLYSLEALTVPKLKELLKSKQLKVGGKKADLIARITEKFSEAEVEAIVGDNPVMLITAKGEATLKAFYYIVPAHRRLSSDGSYNVASAIRHVAKYDYNPLNADISFALIGMSIEKHARNRKYGLMRNSIRSMAEQLEREKRYDNALFHYLRVFISETSGMGNGNRVSLVRNLLIDGFPSYKNVERLVLRLDVDEEEFRNMFVDTWERTRGELPYHYLDANECYHCFFHASLGNAEELEMLYSNAYRRLQDEYNDESFYEMFRVHIPYDHAERFG</sequence>
<dbReference type="Gene3D" id="1.10.720.30">
    <property type="entry name" value="SAP domain"/>
    <property type="match status" value="1"/>
</dbReference>
<organism evidence="2 3">
    <name type="scientific">Halobacillus litoralis</name>
    <dbReference type="NCBI Taxonomy" id="45668"/>
    <lineage>
        <taxon>Bacteria</taxon>
        <taxon>Bacillati</taxon>
        <taxon>Bacillota</taxon>
        <taxon>Bacilli</taxon>
        <taxon>Bacillales</taxon>
        <taxon>Bacillaceae</taxon>
        <taxon>Halobacillus</taxon>
    </lineage>
</organism>
<dbReference type="RefSeq" id="WP_160834752.1">
    <property type="nucleotide sequence ID" value="NZ_WMET01000001.1"/>
</dbReference>
<evidence type="ECO:0000313" key="3">
    <source>
        <dbReference type="Proteomes" id="UP000460949"/>
    </source>
</evidence>
<dbReference type="PROSITE" id="PS50800">
    <property type="entry name" value="SAP"/>
    <property type="match status" value="1"/>
</dbReference>
<name>A0A845DLG8_9BACI</name>
<comment type="caution">
    <text evidence="2">The sequence shown here is derived from an EMBL/GenBank/DDBJ whole genome shotgun (WGS) entry which is preliminary data.</text>
</comment>
<feature type="domain" description="SAP" evidence="1">
    <location>
        <begin position="230"/>
        <end position="264"/>
    </location>
</feature>
<dbReference type="AlphaFoldDB" id="A0A845DLG8"/>
<evidence type="ECO:0000259" key="1">
    <source>
        <dbReference type="PROSITE" id="PS50800"/>
    </source>
</evidence>
<dbReference type="SUPFAM" id="SSF68906">
    <property type="entry name" value="SAP domain"/>
    <property type="match status" value="1"/>
</dbReference>
<evidence type="ECO:0000313" key="2">
    <source>
        <dbReference type="EMBL" id="MYL18266.1"/>
    </source>
</evidence>
<dbReference type="Pfam" id="PF02037">
    <property type="entry name" value="SAP"/>
    <property type="match status" value="1"/>
</dbReference>
<dbReference type="EMBL" id="WMET01000001">
    <property type="protein sequence ID" value="MYL18266.1"/>
    <property type="molecule type" value="Genomic_DNA"/>
</dbReference>
<dbReference type="InterPro" id="IPR003034">
    <property type="entry name" value="SAP_dom"/>
</dbReference>
<accession>A0A845DLG8</accession>
<dbReference type="InterPro" id="IPR036361">
    <property type="entry name" value="SAP_dom_sf"/>
</dbReference>
<reference evidence="2 3" key="1">
    <citation type="submission" date="2019-11" db="EMBL/GenBank/DDBJ databases">
        <title>Genome sequences of 17 halophilic strains isolated from different environments.</title>
        <authorList>
            <person name="Furrow R.E."/>
        </authorList>
    </citation>
    <scope>NUCLEOTIDE SEQUENCE [LARGE SCALE GENOMIC DNA]</scope>
    <source>
        <strain evidence="2 3">22511_23_Filter</strain>
    </source>
</reference>
<dbReference type="Proteomes" id="UP000460949">
    <property type="component" value="Unassembled WGS sequence"/>
</dbReference>